<dbReference type="InterPro" id="IPR035906">
    <property type="entry name" value="MetI-like_sf"/>
</dbReference>
<comment type="caution">
    <text evidence="10">The sequence shown here is derived from an EMBL/GenBank/DDBJ whole genome shotgun (WGS) entry which is preliminary data.</text>
</comment>
<dbReference type="Pfam" id="PF12911">
    <property type="entry name" value="OppC_N"/>
    <property type="match status" value="1"/>
</dbReference>
<feature type="transmembrane region" description="Helical" evidence="7">
    <location>
        <begin position="164"/>
        <end position="183"/>
    </location>
</feature>
<evidence type="ECO:0000259" key="9">
    <source>
        <dbReference type="PROSITE" id="PS50928"/>
    </source>
</evidence>
<evidence type="ECO:0000256" key="2">
    <source>
        <dbReference type="ARBA" id="ARBA00022448"/>
    </source>
</evidence>
<feature type="transmembrane region" description="Helical" evidence="7">
    <location>
        <begin position="293"/>
        <end position="326"/>
    </location>
</feature>
<feature type="transmembrane region" description="Helical" evidence="7">
    <location>
        <begin position="250"/>
        <end position="273"/>
    </location>
</feature>
<feature type="compositionally biased region" description="Basic and acidic residues" evidence="8">
    <location>
        <begin position="12"/>
        <end position="58"/>
    </location>
</feature>
<evidence type="ECO:0000256" key="5">
    <source>
        <dbReference type="ARBA" id="ARBA00022989"/>
    </source>
</evidence>
<dbReference type="InterPro" id="IPR000515">
    <property type="entry name" value="MetI-like"/>
</dbReference>
<dbReference type="Proteomes" id="UP001597085">
    <property type="component" value="Unassembled WGS sequence"/>
</dbReference>
<dbReference type="PANTHER" id="PTHR43386:SF23">
    <property type="entry name" value="ABC TRANSPORTER"/>
    <property type="match status" value="1"/>
</dbReference>
<feature type="transmembrane region" description="Helical" evidence="7">
    <location>
        <begin position="225"/>
        <end position="243"/>
    </location>
</feature>
<dbReference type="PROSITE" id="PS50928">
    <property type="entry name" value="ABC_TM1"/>
    <property type="match status" value="1"/>
</dbReference>
<dbReference type="RefSeq" id="WP_390276562.1">
    <property type="nucleotide sequence ID" value="NZ_JBHUDK010000002.1"/>
</dbReference>
<gene>
    <name evidence="10" type="ORF">ACFSBX_01435</name>
</gene>
<keyword evidence="3" id="KW-1003">Cell membrane</keyword>
<dbReference type="GO" id="GO:0005886">
    <property type="term" value="C:plasma membrane"/>
    <property type="evidence" value="ECO:0007669"/>
    <property type="project" value="UniProtKB-SubCell"/>
</dbReference>
<organism evidence="10 11">
    <name type="scientific">Halobellus rarus</name>
    <dbReference type="NCBI Taxonomy" id="1126237"/>
    <lineage>
        <taxon>Archaea</taxon>
        <taxon>Methanobacteriati</taxon>
        <taxon>Methanobacteriota</taxon>
        <taxon>Stenosarchaea group</taxon>
        <taxon>Halobacteria</taxon>
        <taxon>Halobacteriales</taxon>
        <taxon>Haloferacaceae</taxon>
        <taxon>Halobellus</taxon>
    </lineage>
</organism>
<dbReference type="Gene3D" id="1.10.3720.10">
    <property type="entry name" value="MetI-like"/>
    <property type="match status" value="1"/>
</dbReference>
<keyword evidence="6 7" id="KW-0472">Membrane</keyword>
<protein>
    <submittedName>
        <fullName evidence="10">ABC transporter permease</fullName>
    </submittedName>
</protein>
<dbReference type="CDD" id="cd06261">
    <property type="entry name" value="TM_PBP2"/>
    <property type="match status" value="1"/>
</dbReference>
<feature type="transmembrane region" description="Helical" evidence="7">
    <location>
        <begin position="126"/>
        <end position="143"/>
    </location>
</feature>
<evidence type="ECO:0000256" key="7">
    <source>
        <dbReference type="RuleBase" id="RU363032"/>
    </source>
</evidence>
<keyword evidence="5 7" id="KW-1133">Transmembrane helix</keyword>
<dbReference type="Pfam" id="PF00528">
    <property type="entry name" value="BPD_transp_1"/>
    <property type="match status" value="1"/>
</dbReference>
<feature type="transmembrane region" description="Helical" evidence="7">
    <location>
        <begin position="364"/>
        <end position="389"/>
    </location>
</feature>
<feature type="domain" description="ABC transmembrane type-1" evidence="9">
    <location>
        <begin position="244"/>
        <end position="432"/>
    </location>
</feature>
<keyword evidence="4 7" id="KW-0812">Transmembrane</keyword>
<comment type="similarity">
    <text evidence="7">Belongs to the binding-protein-dependent transport system permease family.</text>
</comment>
<reference evidence="10 11" key="1">
    <citation type="journal article" date="2019" name="Int. J. Syst. Evol. Microbiol.">
        <title>The Global Catalogue of Microorganisms (GCM) 10K type strain sequencing project: providing services to taxonomists for standard genome sequencing and annotation.</title>
        <authorList>
            <consortium name="The Broad Institute Genomics Platform"/>
            <consortium name="The Broad Institute Genome Sequencing Center for Infectious Disease"/>
            <person name="Wu L."/>
            <person name="Ma J."/>
        </authorList>
    </citation>
    <scope>NUCLEOTIDE SEQUENCE [LARGE SCALE GENOMIC DNA]</scope>
    <source>
        <strain evidence="10 11">CGMCC 1.12121</strain>
    </source>
</reference>
<evidence type="ECO:0000256" key="8">
    <source>
        <dbReference type="SAM" id="MobiDB-lite"/>
    </source>
</evidence>
<comment type="subcellular location">
    <subcellularLocation>
        <location evidence="1 7">Cell membrane</location>
        <topology evidence="1 7">Multi-pass membrane protein</topology>
    </subcellularLocation>
</comment>
<feature type="region of interest" description="Disordered" evidence="8">
    <location>
        <begin position="1"/>
        <end position="58"/>
    </location>
</feature>
<evidence type="ECO:0000256" key="3">
    <source>
        <dbReference type="ARBA" id="ARBA00022475"/>
    </source>
</evidence>
<dbReference type="InterPro" id="IPR050366">
    <property type="entry name" value="BP-dependent_transpt_permease"/>
</dbReference>
<evidence type="ECO:0000313" key="11">
    <source>
        <dbReference type="Proteomes" id="UP001597085"/>
    </source>
</evidence>
<feature type="transmembrane region" description="Helical" evidence="7">
    <location>
        <begin position="409"/>
        <end position="432"/>
    </location>
</feature>
<dbReference type="AlphaFoldDB" id="A0ABD6CIK3"/>
<proteinExistence type="inferred from homology"/>
<name>A0ABD6CIK3_9EURY</name>
<keyword evidence="2 7" id="KW-0813">Transport</keyword>
<accession>A0ABD6CIK3</accession>
<dbReference type="InterPro" id="IPR025966">
    <property type="entry name" value="OppC_N"/>
</dbReference>
<evidence type="ECO:0000256" key="4">
    <source>
        <dbReference type="ARBA" id="ARBA00022692"/>
    </source>
</evidence>
<dbReference type="PANTHER" id="PTHR43386">
    <property type="entry name" value="OLIGOPEPTIDE TRANSPORT SYSTEM PERMEASE PROTEIN APPC"/>
    <property type="match status" value="1"/>
</dbReference>
<evidence type="ECO:0000256" key="1">
    <source>
        <dbReference type="ARBA" id="ARBA00004651"/>
    </source>
</evidence>
<evidence type="ECO:0000256" key="6">
    <source>
        <dbReference type="ARBA" id="ARBA00023136"/>
    </source>
</evidence>
<evidence type="ECO:0000313" key="10">
    <source>
        <dbReference type="EMBL" id="MFD1597625.1"/>
    </source>
</evidence>
<keyword evidence="11" id="KW-1185">Reference proteome</keyword>
<dbReference type="SUPFAM" id="SSF161098">
    <property type="entry name" value="MetI-like"/>
    <property type="match status" value="1"/>
</dbReference>
<sequence>MVGDDGTHGGNGRHDGTHGGNNRHDDAHGNDDTRGGDADRSGGERAGEADSSETARFEDVNWDAIDEAGGAVTRTQLAAAAAAGVYALALAYDVVAAGDPTVAFDVNLPWRATDVAVVWDATAVDWLFAATLLAVGFSLAPLARNRRLTAHYWRRFRRHRPAVLSFWYLLAILLLGTVGTAFLEQPTLNVAAAYQPPVLLSVDASVPTECVGPVVDGRCRGTWEYPLGTTGNGRGLLTLAIYGMRVSMQVGLIATLISVSIATAVGTTAAYAGGWLDEVLMRYVDVQQTFPTFFLFLFLAYLYGGSLFVLILIFGLTGWGGIARIVRSEALQRREEGYVEAARISGASTLSVVRRHVVPNVSNSIVTAATLNIPFLVLSEAALSFIGLGDVTLPSWGQTIAAGRGDLGTAWWISTVPGLFLFATILAFNFLGDALRDALDPRQEV</sequence>
<dbReference type="EMBL" id="JBHUDK010000002">
    <property type="protein sequence ID" value="MFD1597625.1"/>
    <property type="molecule type" value="Genomic_DNA"/>
</dbReference>